<dbReference type="Proteomes" id="UP000321790">
    <property type="component" value="Unassembled WGS sequence"/>
</dbReference>
<evidence type="ECO:0000313" key="3">
    <source>
        <dbReference type="Proteomes" id="UP000321790"/>
    </source>
</evidence>
<organism evidence="2 3">
    <name type="scientific">Seonamhaeicola algicola</name>
    <dbReference type="NCBI Taxonomy" id="1719036"/>
    <lineage>
        <taxon>Bacteria</taxon>
        <taxon>Pseudomonadati</taxon>
        <taxon>Bacteroidota</taxon>
        <taxon>Flavobacteriia</taxon>
        <taxon>Flavobacteriales</taxon>
        <taxon>Flavobacteriaceae</taxon>
    </lineage>
</organism>
<dbReference type="PROSITE" id="PS51257">
    <property type="entry name" value="PROKAR_LIPOPROTEIN"/>
    <property type="match status" value="1"/>
</dbReference>
<accession>A0A5C7ASE2</accession>
<keyword evidence="3" id="KW-1185">Reference proteome</keyword>
<keyword evidence="1" id="KW-0732">Signal</keyword>
<protein>
    <recommendedName>
        <fullName evidence="4">Lipoprotein</fullName>
    </recommendedName>
</protein>
<dbReference type="OrthoDB" id="982465at2"/>
<evidence type="ECO:0000256" key="1">
    <source>
        <dbReference type="SAM" id="SignalP"/>
    </source>
</evidence>
<evidence type="ECO:0000313" key="2">
    <source>
        <dbReference type="EMBL" id="TXE11600.1"/>
    </source>
</evidence>
<dbReference type="EMBL" id="VOSC01000019">
    <property type="protein sequence ID" value="TXE11600.1"/>
    <property type="molecule type" value="Genomic_DNA"/>
</dbReference>
<reference evidence="3" key="1">
    <citation type="submission" date="2019-08" db="EMBL/GenBank/DDBJ databases">
        <title>Seonamhaeicola sediminis sp. nov., isolated from marine sediment.</title>
        <authorList>
            <person name="Cao W.R."/>
        </authorList>
    </citation>
    <scope>NUCLEOTIDE SEQUENCE [LARGE SCALE GENOMIC DNA]</scope>
    <source>
        <strain evidence="3">Gy8</strain>
    </source>
</reference>
<feature type="chain" id="PRO_5022855185" description="Lipoprotein" evidence="1">
    <location>
        <begin position="24"/>
        <end position="185"/>
    </location>
</feature>
<evidence type="ECO:0008006" key="4">
    <source>
        <dbReference type="Google" id="ProtNLM"/>
    </source>
</evidence>
<dbReference type="AlphaFoldDB" id="A0A5C7ASE2"/>
<dbReference type="RefSeq" id="WP_147132946.1">
    <property type="nucleotide sequence ID" value="NZ_VOSC01000019.1"/>
</dbReference>
<name>A0A5C7ASE2_9FLAO</name>
<comment type="caution">
    <text evidence="2">The sequence shown here is derived from an EMBL/GenBank/DDBJ whole genome shotgun (WGS) entry which is preliminary data.</text>
</comment>
<gene>
    <name evidence="2" type="ORF">FUA26_05905</name>
</gene>
<feature type="signal peptide" evidence="1">
    <location>
        <begin position="1"/>
        <end position="23"/>
    </location>
</feature>
<proteinExistence type="predicted"/>
<sequence length="185" mass="21203">MKIKNLNTLALNIIFIVLITACKQNTHTTNTSFDTPNTSTNSASETYTSKMTKADKKKYYNTSGNVVFEIKYKSDGFKLRTANSDLLWKIKLYENKMKISDNEENLNPFEIKFTNTQTAKLVKNDVTLARTSYNSDKNEQIISAENASPEFYNQKYTPSLLVLKIPEMQDNEKQILIKELALKGY</sequence>